<dbReference type="Gene3D" id="3.90.1580.10">
    <property type="entry name" value="paralog of FGE (formylglycine-generating enzyme)"/>
    <property type="match status" value="1"/>
</dbReference>
<dbReference type="EMBL" id="AP018227">
    <property type="protein sequence ID" value="BAY87019.1"/>
    <property type="molecule type" value="Genomic_DNA"/>
</dbReference>
<gene>
    <name evidence="2" type="ORF">NIES267_65300</name>
</gene>
<dbReference type="SUPFAM" id="SSF56436">
    <property type="entry name" value="C-type lectin-like"/>
    <property type="match status" value="1"/>
</dbReference>
<dbReference type="GO" id="GO:0120147">
    <property type="term" value="F:formylglycine-generating oxidase activity"/>
    <property type="evidence" value="ECO:0007669"/>
    <property type="project" value="TreeGrafter"/>
</dbReference>
<dbReference type="InterPro" id="IPR005532">
    <property type="entry name" value="SUMF_dom"/>
</dbReference>
<protein>
    <recommendedName>
        <fullName evidence="1">Sulfatase-modifying factor enzyme-like domain-containing protein</fullName>
    </recommendedName>
</protein>
<evidence type="ECO:0000313" key="3">
    <source>
        <dbReference type="Proteomes" id="UP000218418"/>
    </source>
</evidence>
<dbReference type="InterPro" id="IPR051043">
    <property type="entry name" value="Sulfatase_Mod_Factor_Kinase"/>
</dbReference>
<dbReference type="Pfam" id="PF03781">
    <property type="entry name" value="FGE-sulfatase"/>
    <property type="match status" value="1"/>
</dbReference>
<dbReference type="InterPro" id="IPR016187">
    <property type="entry name" value="CTDL_fold"/>
</dbReference>
<proteinExistence type="predicted"/>
<feature type="domain" description="Sulfatase-modifying factor enzyme-like" evidence="1">
    <location>
        <begin position="50"/>
        <end position="306"/>
    </location>
</feature>
<accession>A0A1Z4M0K1</accession>
<reference evidence="2 3" key="1">
    <citation type="submission" date="2017-06" db="EMBL/GenBank/DDBJ databases">
        <title>Genome sequencing of cyanobaciteial culture collection at National Institute for Environmental Studies (NIES).</title>
        <authorList>
            <person name="Hirose Y."/>
            <person name="Shimura Y."/>
            <person name="Fujisawa T."/>
            <person name="Nakamura Y."/>
            <person name="Kawachi M."/>
        </authorList>
    </citation>
    <scope>NUCLEOTIDE SEQUENCE [LARGE SCALE GENOMIC DNA]</scope>
    <source>
        <strain evidence="2 3">NIES-267</strain>
    </source>
</reference>
<dbReference type="Proteomes" id="UP000218418">
    <property type="component" value="Chromosome"/>
</dbReference>
<name>A0A1Z4M0K1_9CYAN</name>
<keyword evidence="3" id="KW-1185">Reference proteome</keyword>
<sequence>MVNQIYLHSFSFEVVTVNRRGEIILRETKQANCFTETICLDSESKSIGLDMVYIPGGTFIMGSTDEEVEYAIRQVNFDFIFNTEKPHHQVTVPSFFIGKYSVTQQQWRAVAALPKVNRDLEPTNLRDDLPVEDACWYDAVEFCARLSQHTGKPYRLCSEAEWEYACRAGTNTPFHFGETMTTDLANTRCDDTFADEPHGIIERGETTPVGSLGGANNFGLYDMHGNVMEWCLDDWHDNYQGAPTDGSPWFDSNEPLAQKQGEAVMRSGSWNSVYPTCRCASRVYWDRKDDGLLNNDLPSNCFGFRIACGVEKCI</sequence>
<dbReference type="InterPro" id="IPR042095">
    <property type="entry name" value="SUMF_sf"/>
</dbReference>
<evidence type="ECO:0000259" key="1">
    <source>
        <dbReference type="Pfam" id="PF03781"/>
    </source>
</evidence>
<dbReference type="PANTHER" id="PTHR23150">
    <property type="entry name" value="SULFATASE MODIFYING FACTOR 1, 2"/>
    <property type="match status" value="1"/>
</dbReference>
<dbReference type="PANTHER" id="PTHR23150:SF19">
    <property type="entry name" value="FORMYLGLYCINE-GENERATING ENZYME"/>
    <property type="match status" value="1"/>
</dbReference>
<evidence type="ECO:0000313" key="2">
    <source>
        <dbReference type="EMBL" id="BAY87019.1"/>
    </source>
</evidence>
<dbReference type="AlphaFoldDB" id="A0A1Z4M0K1"/>
<organism evidence="2 3">
    <name type="scientific">Calothrix parasitica NIES-267</name>
    <dbReference type="NCBI Taxonomy" id="1973488"/>
    <lineage>
        <taxon>Bacteria</taxon>
        <taxon>Bacillati</taxon>
        <taxon>Cyanobacteriota</taxon>
        <taxon>Cyanophyceae</taxon>
        <taxon>Nostocales</taxon>
        <taxon>Calotrichaceae</taxon>
        <taxon>Calothrix</taxon>
    </lineage>
</organism>
<dbReference type="OrthoDB" id="9768004at2"/>